<dbReference type="AlphaFoldDB" id="A0A9W6U8K4"/>
<sequence>MSVFEADYDFVLLIEPVVYQASRAIEIAWRNMGLASCDAATLPGVAFFESLVKSGTCTCAPAWSSILSTQVHCFTPLIAAHSYLATTTDSISIASDTDAWEPTAILEGMGSCILTDYR</sequence>
<keyword evidence="2" id="KW-1185">Reference proteome</keyword>
<dbReference type="EMBL" id="BSXT01000619">
    <property type="protein sequence ID" value="GMF31155.1"/>
    <property type="molecule type" value="Genomic_DNA"/>
</dbReference>
<evidence type="ECO:0000313" key="1">
    <source>
        <dbReference type="EMBL" id="GMF31155.1"/>
    </source>
</evidence>
<reference evidence="1" key="1">
    <citation type="submission" date="2023-04" db="EMBL/GenBank/DDBJ databases">
        <title>Phytophthora fragariaefolia NBRC 109709.</title>
        <authorList>
            <person name="Ichikawa N."/>
            <person name="Sato H."/>
            <person name="Tonouchi N."/>
        </authorList>
    </citation>
    <scope>NUCLEOTIDE SEQUENCE</scope>
    <source>
        <strain evidence="1">NBRC 109709</strain>
    </source>
</reference>
<dbReference type="Proteomes" id="UP001165121">
    <property type="component" value="Unassembled WGS sequence"/>
</dbReference>
<comment type="caution">
    <text evidence="1">The sequence shown here is derived from an EMBL/GenBank/DDBJ whole genome shotgun (WGS) entry which is preliminary data.</text>
</comment>
<protein>
    <submittedName>
        <fullName evidence="1">Unnamed protein product</fullName>
    </submittedName>
</protein>
<accession>A0A9W6U8K4</accession>
<gene>
    <name evidence="1" type="ORF">Pfra01_000707100</name>
</gene>
<name>A0A9W6U8K4_9STRA</name>
<evidence type="ECO:0000313" key="2">
    <source>
        <dbReference type="Proteomes" id="UP001165121"/>
    </source>
</evidence>
<dbReference type="OrthoDB" id="26384at2759"/>
<organism evidence="1 2">
    <name type="scientific">Phytophthora fragariaefolia</name>
    <dbReference type="NCBI Taxonomy" id="1490495"/>
    <lineage>
        <taxon>Eukaryota</taxon>
        <taxon>Sar</taxon>
        <taxon>Stramenopiles</taxon>
        <taxon>Oomycota</taxon>
        <taxon>Peronosporomycetes</taxon>
        <taxon>Peronosporales</taxon>
        <taxon>Peronosporaceae</taxon>
        <taxon>Phytophthora</taxon>
    </lineage>
</organism>
<proteinExistence type="predicted"/>